<dbReference type="InterPro" id="IPR007325">
    <property type="entry name" value="KFase/CYL"/>
</dbReference>
<dbReference type="Pfam" id="PF04199">
    <property type="entry name" value="Cyclase"/>
    <property type="match status" value="1"/>
</dbReference>
<protein>
    <submittedName>
        <fullName evidence="2">Kynurenine formamidase</fullName>
    </submittedName>
</protein>
<dbReference type="GO" id="GO:0004061">
    <property type="term" value="F:arylformamidase activity"/>
    <property type="evidence" value="ECO:0007669"/>
    <property type="project" value="InterPro"/>
</dbReference>
<evidence type="ECO:0000313" key="2">
    <source>
        <dbReference type="EMBL" id="SMB82777.1"/>
    </source>
</evidence>
<accession>A0A1W1UNW0</accession>
<organism evidence="2 3">
    <name type="scientific">Deinococcus hopiensis KR-140</name>
    <dbReference type="NCBI Taxonomy" id="695939"/>
    <lineage>
        <taxon>Bacteria</taxon>
        <taxon>Thermotogati</taxon>
        <taxon>Deinococcota</taxon>
        <taxon>Deinococci</taxon>
        <taxon>Deinococcales</taxon>
        <taxon>Deinococcaceae</taxon>
        <taxon>Deinococcus</taxon>
    </lineage>
</organism>
<evidence type="ECO:0000256" key="1">
    <source>
        <dbReference type="SAM" id="MobiDB-lite"/>
    </source>
</evidence>
<dbReference type="PANTHER" id="PTHR31118">
    <property type="entry name" value="CYCLASE-LIKE PROTEIN 2"/>
    <property type="match status" value="1"/>
</dbReference>
<evidence type="ECO:0000313" key="3">
    <source>
        <dbReference type="Proteomes" id="UP000192582"/>
    </source>
</evidence>
<gene>
    <name evidence="2" type="ORF">SAMN00790413_04144</name>
</gene>
<dbReference type="OrthoDB" id="9796085at2"/>
<dbReference type="AlphaFoldDB" id="A0A1W1UNW0"/>
<dbReference type="PANTHER" id="PTHR31118:SF12">
    <property type="entry name" value="CYCLASE-LIKE PROTEIN 2"/>
    <property type="match status" value="1"/>
</dbReference>
<dbReference type="InterPro" id="IPR037175">
    <property type="entry name" value="KFase_sf"/>
</dbReference>
<dbReference type="GO" id="GO:0019441">
    <property type="term" value="P:L-tryptophan catabolic process to kynurenine"/>
    <property type="evidence" value="ECO:0007669"/>
    <property type="project" value="InterPro"/>
</dbReference>
<feature type="region of interest" description="Disordered" evidence="1">
    <location>
        <begin position="76"/>
        <end position="95"/>
    </location>
</feature>
<dbReference type="STRING" id="695939.SAMN00790413_04144"/>
<name>A0A1W1UNW0_9DEIO</name>
<dbReference type="Proteomes" id="UP000192582">
    <property type="component" value="Unassembled WGS sequence"/>
</dbReference>
<proteinExistence type="predicted"/>
<keyword evidence="3" id="KW-1185">Reference proteome</keyword>
<dbReference type="Gene3D" id="3.50.30.50">
    <property type="entry name" value="Putative cyclase"/>
    <property type="match status" value="1"/>
</dbReference>
<sequence length="313" mass="34477">MLRSYTLGVITADRRVQFDFEVDFSNGGGLQGQDFRLDLAQGEISDQDLADYIVRDLRLLMVRKVRILNKRLISEQHKRSAKPATTPTRGSGKEPRFVDLSHTIVEGMVTYQGFPAPLVCDFLNREASRQQYAEGTTFQIGKIEMVGNTGTYLDSPFHRYADGKDLSELDLACLADLDALVVRVTGTDGRAVDREAFVSSDVRGKAVLVHTGWAQHWGSERYFEGHPFLTEAAAIYLKEQGAILVGIDSLNIDDTSGGTRPVHSTLLGAEILIVEHLRGLEQLPTSGFTFSAVPVKVKGMGTFPVRAFATLRG</sequence>
<reference evidence="2 3" key="1">
    <citation type="submission" date="2017-04" db="EMBL/GenBank/DDBJ databases">
        <authorList>
            <person name="Afonso C.L."/>
            <person name="Miller P.J."/>
            <person name="Scott M.A."/>
            <person name="Spackman E."/>
            <person name="Goraichik I."/>
            <person name="Dimitrov K.M."/>
            <person name="Suarez D.L."/>
            <person name="Swayne D.E."/>
        </authorList>
    </citation>
    <scope>NUCLEOTIDE SEQUENCE [LARGE SCALE GENOMIC DNA]</scope>
    <source>
        <strain evidence="2 3">KR-140</strain>
    </source>
</reference>
<dbReference type="EMBL" id="FWWU01000006">
    <property type="protein sequence ID" value="SMB82777.1"/>
    <property type="molecule type" value="Genomic_DNA"/>
</dbReference>
<dbReference type="SUPFAM" id="SSF102198">
    <property type="entry name" value="Putative cyclase"/>
    <property type="match status" value="1"/>
</dbReference>